<dbReference type="AlphaFoldDB" id="A0A8K0P423"/>
<reference evidence="1" key="1">
    <citation type="submission" date="2013-04" db="EMBL/GenBank/DDBJ databases">
        <authorList>
            <person name="Qu J."/>
            <person name="Murali S.C."/>
            <person name="Bandaranaike D."/>
            <person name="Bellair M."/>
            <person name="Blankenburg K."/>
            <person name="Chao H."/>
            <person name="Dinh H."/>
            <person name="Doddapaneni H."/>
            <person name="Downs B."/>
            <person name="Dugan-Rocha S."/>
            <person name="Elkadiri S."/>
            <person name="Gnanaolivu R.D."/>
            <person name="Hernandez B."/>
            <person name="Javaid M."/>
            <person name="Jayaseelan J.C."/>
            <person name="Lee S."/>
            <person name="Li M."/>
            <person name="Ming W."/>
            <person name="Munidasa M."/>
            <person name="Muniz J."/>
            <person name="Nguyen L."/>
            <person name="Ongeri F."/>
            <person name="Osuji N."/>
            <person name="Pu L.-L."/>
            <person name="Puazo M."/>
            <person name="Qu C."/>
            <person name="Quiroz J."/>
            <person name="Raj R."/>
            <person name="Weissenberger G."/>
            <person name="Xin Y."/>
            <person name="Zou X."/>
            <person name="Han Y."/>
            <person name="Richards S."/>
            <person name="Worley K."/>
            <person name="Muzny D."/>
            <person name="Gibbs R."/>
        </authorList>
    </citation>
    <scope>NUCLEOTIDE SEQUENCE</scope>
    <source>
        <strain evidence="1">Sampled in the wild</strain>
    </source>
</reference>
<protein>
    <submittedName>
        <fullName evidence="1">Uncharacterized protein</fullName>
    </submittedName>
</protein>
<dbReference type="OrthoDB" id="298939at2759"/>
<sequence>MLVAQQCQSLHSLSHQGILRLIWCSPDLAPSDYHLFTSLKAHMGGIKFSTDEQMQKEVLKWGKELAGEFFEEDIIS</sequence>
<evidence type="ECO:0000313" key="1">
    <source>
        <dbReference type="EMBL" id="KAG8232926.1"/>
    </source>
</evidence>
<gene>
    <name evidence="1" type="ORF">J437_LFUL011036</name>
</gene>
<proteinExistence type="predicted"/>
<evidence type="ECO:0000313" key="2">
    <source>
        <dbReference type="Proteomes" id="UP000792457"/>
    </source>
</evidence>
<dbReference type="GO" id="GO:0003676">
    <property type="term" value="F:nucleic acid binding"/>
    <property type="evidence" value="ECO:0007669"/>
    <property type="project" value="InterPro"/>
</dbReference>
<keyword evidence="2" id="KW-1185">Reference proteome</keyword>
<name>A0A8K0P423_LADFU</name>
<dbReference type="EMBL" id="KZ308668">
    <property type="protein sequence ID" value="KAG8232926.1"/>
    <property type="molecule type" value="Genomic_DNA"/>
</dbReference>
<comment type="caution">
    <text evidence="1">The sequence shown here is derived from an EMBL/GenBank/DDBJ whole genome shotgun (WGS) entry which is preliminary data.</text>
</comment>
<organism evidence="1 2">
    <name type="scientific">Ladona fulva</name>
    <name type="common">Scarce chaser dragonfly</name>
    <name type="synonym">Libellula fulva</name>
    <dbReference type="NCBI Taxonomy" id="123851"/>
    <lineage>
        <taxon>Eukaryota</taxon>
        <taxon>Metazoa</taxon>
        <taxon>Ecdysozoa</taxon>
        <taxon>Arthropoda</taxon>
        <taxon>Hexapoda</taxon>
        <taxon>Insecta</taxon>
        <taxon>Pterygota</taxon>
        <taxon>Palaeoptera</taxon>
        <taxon>Odonata</taxon>
        <taxon>Epiprocta</taxon>
        <taxon>Anisoptera</taxon>
        <taxon>Libelluloidea</taxon>
        <taxon>Libellulidae</taxon>
        <taxon>Ladona</taxon>
    </lineage>
</organism>
<dbReference type="Proteomes" id="UP000792457">
    <property type="component" value="Unassembled WGS sequence"/>
</dbReference>
<dbReference type="Gene3D" id="3.30.420.10">
    <property type="entry name" value="Ribonuclease H-like superfamily/Ribonuclease H"/>
    <property type="match status" value="1"/>
</dbReference>
<accession>A0A8K0P423</accession>
<dbReference type="InterPro" id="IPR036397">
    <property type="entry name" value="RNaseH_sf"/>
</dbReference>
<reference evidence="1" key="2">
    <citation type="submission" date="2017-10" db="EMBL/GenBank/DDBJ databases">
        <title>Ladona fulva Genome sequencing and assembly.</title>
        <authorList>
            <person name="Murali S."/>
            <person name="Richards S."/>
            <person name="Bandaranaike D."/>
            <person name="Bellair M."/>
            <person name="Blankenburg K."/>
            <person name="Chao H."/>
            <person name="Dinh H."/>
            <person name="Doddapaneni H."/>
            <person name="Dugan-Rocha S."/>
            <person name="Elkadiri S."/>
            <person name="Gnanaolivu R."/>
            <person name="Hernandez B."/>
            <person name="Skinner E."/>
            <person name="Javaid M."/>
            <person name="Lee S."/>
            <person name="Li M."/>
            <person name="Ming W."/>
            <person name="Munidasa M."/>
            <person name="Muniz J."/>
            <person name="Nguyen L."/>
            <person name="Hughes D."/>
            <person name="Osuji N."/>
            <person name="Pu L.-L."/>
            <person name="Puazo M."/>
            <person name="Qu C."/>
            <person name="Quiroz J."/>
            <person name="Raj R."/>
            <person name="Weissenberger G."/>
            <person name="Xin Y."/>
            <person name="Zou X."/>
            <person name="Han Y."/>
            <person name="Worley K."/>
            <person name="Muzny D."/>
            <person name="Gibbs R."/>
        </authorList>
    </citation>
    <scope>NUCLEOTIDE SEQUENCE</scope>
    <source>
        <strain evidence="1">Sampled in the wild</strain>
    </source>
</reference>